<evidence type="ECO:0000259" key="2">
    <source>
        <dbReference type="Pfam" id="PF20155"/>
    </source>
</evidence>
<evidence type="ECO:0000313" key="3">
    <source>
        <dbReference type="EMBL" id="SHE69206.1"/>
    </source>
</evidence>
<evidence type="ECO:0000256" key="1">
    <source>
        <dbReference type="SAM" id="Coils"/>
    </source>
</evidence>
<sequence>MDSNNGALSFDAYINNTDFKKQMDEMERRIIGLTDSTVDQADKMDSAFKKVGMAIGAYFSFQSLKGFGSEILKVRGEFEDLEVSFNTLLGSKEKATDLMAQIVDVAAKTPYNLTEVARGANQLTAYGMASENVTSTLTKLGNIASGINVPLGDIVYLYGTTMTQGRLYSQDLNQFTGRGIPMIKELAKQFNVAESDVKGLVEAGKVGFPEVEKVIDSLTGSGGMFYNLMENKSKTLNGQIANLEDSWASMLNEIGKQSEGVATGTIEVLSSLVSNYDKVLDVLKILVATYGAYKAAIIAVNVAKTVSIATTSGMTAAEILHYGAIVLSEKAQALLNKTMLANPYVLAATLLTGLITSVALFSSGVSTAEKTQKSLNEAMGRAEDAITSERAKIETLTTIIRSETVSRRDKEKALKDLIDLNPDMLSGLTEEAIRTGKATAAIDKYIESRRKQVQVDEIKKELDSSFKRENEAKAGKNEIGFWKKLFLSAGSTDPMGGVNYDYMDAVKQANKQKNADALKDEKAIQGSLKKKLDEIMKDNSKSTAKETVRNYQTVGDKVDEITRKISKLEKERTNLNASDAKGLNKINKEIAALDKQKNALEGKGSSGSKSKKEKTPVKDSLDYWEKIKEDATKSLNSLSTKDASFATKQANLLGKIKTAEDHISAIERGQMNFNEQLDYKKKQYELYYKWVEQIGKKAADEQFASLISGGQSYVDYLNNEIAKLEAKKSVGTLTKGDANNLISLNEQKDDATGVKSPIESFKEELAKAKEEAGSLIEYLDILKKKKEALASDNSETGIAKKAELQTEENSTTGAIKDNVKQLVDNYQSYAGKVRSIEKSLTDDLKTLYKGLINAKTDEEKKQIQEAIETRTKAAKDETDKVKASTFEESDAYKTLAEFMQGQSRKMLVSRLKDIEKSLKAAKAAYGEDSKEYKKLVKDINNAKIKAVSDDLKDVSNILQGASELAGQFDSELGDALSTAASMADAAADIGMSVAQFASGDILGGIQSAISGISKIVTLAKSVKEENAKARAEVKKFNDEVYLGGLKYNQLLRERLDLEQQIGETSLDYYKRKQEAIAKEKADIQKEYDELFAKIQGEDYIDSKGYKHGTLFRKAKTWNNMATLSGKSYEDIEKLYEEGRLEDDVKTMFEQLKELKDEGADVADLWLESIEAMKEAFTGTTYDSLVDSILSAFESGKIGAEDLASTFGDLMKKSLLETFKMQYLEEPLRNWYNQFAEYAQSDNSLSKDEIEALRSYYNSIMQTANDQYEAIKEASGLDWTATSTDPLTGSVQSLTEETGSAVAGQVTMLRITTSEHLDVARQQLLQMAEIAYNTAVCGKNLADIKTIIQNIKLSDESNTLRTAGYTD</sequence>
<accession>A0A1M4VJF8</accession>
<keyword evidence="1" id="KW-0175">Coiled coil</keyword>
<protein>
    <recommendedName>
        <fullName evidence="2">Tape measure protein N-terminal domain-containing protein</fullName>
    </recommendedName>
</protein>
<reference evidence="3 4" key="1">
    <citation type="submission" date="2016-11" db="EMBL/GenBank/DDBJ databases">
        <authorList>
            <person name="Jaros S."/>
            <person name="Januszkiewicz K."/>
            <person name="Wedrychowicz H."/>
        </authorList>
    </citation>
    <scope>NUCLEOTIDE SEQUENCE [LARGE SCALE GENOMIC DNA]</scope>
    <source>
        <strain evidence="3 4">DSM 26991</strain>
    </source>
</reference>
<dbReference type="STRING" id="1297750.SAMN05444405_102307"/>
<dbReference type="InterPro" id="IPR013491">
    <property type="entry name" value="Tape_meas_N"/>
</dbReference>
<dbReference type="Proteomes" id="UP000184509">
    <property type="component" value="Unassembled WGS sequence"/>
</dbReference>
<evidence type="ECO:0000313" key="4">
    <source>
        <dbReference type="Proteomes" id="UP000184509"/>
    </source>
</evidence>
<feature type="domain" description="Tape measure protein N-terminal" evidence="2">
    <location>
        <begin position="70"/>
        <end position="255"/>
    </location>
</feature>
<organism evidence="3 4">
    <name type="scientific">Bacteroides luti</name>
    <dbReference type="NCBI Taxonomy" id="1297750"/>
    <lineage>
        <taxon>Bacteria</taxon>
        <taxon>Pseudomonadati</taxon>
        <taxon>Bacteroidota</taxon>
        <taxon>Bacteroidia</taxon>
        <taxon>Bacteroidales</taxon>
        <taxon>Bacteroidaceae</taxon>
        <taxon>Bacteroides</taxon>
    </lineage>
</organism>
<dbReference type="Pfam" id="PF20155">
    <property type="entry name" value="TMP_3"/>
    <property type="match status" value="1"/>
</dbReference>
<dbReference type="RefSeq" id="WP_073399143.1">
    <property type="nucleotide sequence ID" value="NZ_FQTV01000002.1"/>
</dbReference>
<name>A0A1M4VJF8_9BACE</name>
<gene>
    <name evidence="3" type="ORF">SAMN05444405_102307</name>
</gene>
<keyword evidence="4" id="KW-1185">Reference proteome</keyword>
<feature type="coiled-coil region" evidence="1">
    <location>
        <begin position="551"/>
        <end position="603"/>
    </location>
</feature>
<dbReference type="OrthoDB" id="1414895at2"/>
<proteinExistence type="predicted"/>
<dbReference type="EMBL" id="FQTV01000002">
    <property type="protein sequence ID" value="SHE69206.1"/>
    <property type="molecule type" value="Genomic_DNA"/>
</dbReference>